<evidence type="ECO:0000313" key="13">
    <source>
        <dbReference type="WBParaSite" id="DME_0000796901-mRNA-1"/>
    </source>
</evidence>
<keyword evidence="7" id="KW-1133">Transmembrane helix</keyword>
<dbReference type="EMBL" id="UYYG01000045">
    <property type="protein sequence ID" value="VDN52121.1"/>
    <property type="molecule type" value="Genomic_DNA"/>
</dbReference>
<evidence type="ECO:0000313" key="11">
    <source>
        <dbReference type="Proteomes" id="UP000038040"/>
    </source>
</evidence>
<proteinExistence type="inferred from homology"/>
<gene>
    <name evidence="10" type="ORF">DME_LOCUS2094</name>
</gene>
<keyword evidence="4" id="KW-0812">Transmembrane</keyword>
<evidence type="ECO:0000256" key="6">
    <source>
        <dbReference type="ARBA" id="ARBA00022840"/>
    </source>
</evidence>
<dbReference type="WBParaSite" id="DME_0000796901-mRNA-1">
    <property type="protein sequence ID" value="DME_0000796901-mRNA-1"/>
    <property type="gene ID" value="DME_0000796901"/>
</dbReference>
<dbReference type="InterPro" id="IPR017871">
    <property type="entry name" value="ABC_transporter-like_CS"/>
</dbReference>
<dbReference type="PANTHER" id="PTHR24223">
    <property type="entry name" value="ATP-BINDING CASSETTE SUB-FAMILY C"/>
    <property type="match status" value="1"/>
</dbReference>
<organism evidence="11 13">
    <name type="scientific">Dracunculus medinensis</name>
    <name type="common">Guinea worm</name>
    <dbReference type="NCBI Taxonomy" id="318479"/>
    <lineage>
        <taxon>Eukaryota</taxon>
        <taxon>Metazoa</taxon>
        <taxon>Ecdysozoa</taxon>
        <taxon>Nematoda</taxon>
        <taxon>Chromadorea</taxon>
        <taxon>Rhabditida</taxon>
        <taxon>Spirurina</taxon>
        <taxon>Dracunculoidea</taxon>
        <taxon>Dracunculidae</taxon>
        <taxon>Dracunculus</taxon>
    </lineage>
</organism>
<dbReference type="SUPFAM" id="SSF52540">
    <property type="entry name" value="P-loop containing nucleoside triphosphate hydrolases"/>
    <property type="match status" value="1"/>
</dbReference>
<dbReference type="InterPro" id="IPR027417">
    <property type="entry name" value="P-loop_NTPase"/>
</dbReference>
<keyword evidence="5" id="KW-0547">Nucleotide-binding</keyword>
<dbReference type="GO" id="GO:0005524">
    <property type="term" value="F:ATP binding"/>
    <property type="evidence" value="ECO:0007669"/>
    <property type="project" value="UniProtKB-KW"/>
</dbReference>
<dbReference type="Pfam" id="PF00005">
    <property type="entry name" value="ABC_tran"/>
    <property type="match status" value="1"/>
</dbReference>
<dbReference type="InterPro" id="IPR050173">
    <property type="entry name" value="ABC_transporter_C-like"/>
</dbReference>
<dbReference type="STRING" id="318479.A0A0N4UJV9"/>
<dbReference type="GO" id="GO:0016887">
    <property type="term" value="F:ATP hydrolysis activity"/>
    <property type="evidence" value="ECO:0007669"/>
    <property type="project" value="InterPro"/>
</dbReference>
<evidence type="ECO:0000256" key="4">
    <source>
        <dbReference type="ARBA" id="ARBA00022692"/>
    </source>
</evidence>
<dbReference type="PANTHER" id="PTHR24223:SF456">
    <property type="entry name" value="MULTIDRUG RESISTANCE-ASSOCIATED PROTEIN LETHAL(2)03659"/>
    <property type="match status" value="1"/>
</dbReference>
<evidence type="ECO:0000256" key="8">
    <source>
        <dbReference type="ARBA" id="ARBA00023136"/>
    </source>
</evidence>
<evidence type="ECO:0000256" key="3">
    <source>
        <dbReference type="ARBA" id="ARBA00022448"/>
    </source>
</evidence>
<sequence>MFRYFKESGKESIVLNAFVRILTTITYALNSFQIGIVGRTGAGKSSLLRALFRLTEPEGQIFIDGVDTKTISLRDLRKRISIIPQDPVLFLGSLRRNLDPFSEYSDENLWNVIDAVELKNVVSDLPTGLETEMHEGGVNFSVGQRQLICLARALLRHSKIIVIDEATANVDRKQVSIFFVVFTLTDALIQSTIKNRFVESTVLTIAHRLNTIMDSDRVMVLSYGELIEFDHPHVLLKQKNSMFGTLVAETGRENAELLKQLAYTSYISKH</sequence>
<feature type="domain" description="ABC transporter" evidence="9">
    <location>
        <begin position="3"/>
        <end position="248"/>
    </location>
</feature>
<dbReference type="Gene3D" id="3.40.50.300">
    <property type="entry name" value="P-loop containing nucleotide triphosphate hydrolases"/>
    <property type="match status" value="1"/>
</dbReference>
<keyword evidence="12" id="KW-1185">Reference proteome</keyword>
<evidence type="ECO:0000256" key="1">
    <source>
        <dbReference type="ARBA" id="ARBA00004141"/>
    </source>
</evidence>
<accession>A0A0N4UJV9</accession>
<evidence type="ECO:0000313" key="12">
    <source>
        <dbReference type="Proteomes" id="UP000274756"/>
    </source>
</evidence>
<reference evidence="13" key="1">
    <citation type="submission" date="2017-02" db="UniProtKB">
        <authorList>
            <consortium name="WormBaseParasite"/>
        </authorList>
    </citation>
    <scope>IDENTIFICATION</scope>
</reference>
<keyword evidence="8" id="KW-0472">Membrane</keyword>
<comment type="subcellular location">
    <subcellularLocation>
        <location evidence="1">Membrane</location>
        <topology evidence="1">Multi-pass membrane protein</topology>
    </subcellularLocation>
</comment>
<dbReference type="AlphaFoldDB" id="A0A0N4UJV9"/>
<dbReference type="InterPro" id="IPR003439">
    <property type="entry name" value="ABC_transporter-like_ATP-bd"/>
</dbReference>
<evidence type="ECO:0000313" key="10">
    <source>
        <dbReference type="EMBL" id="VDN52121.1"/>
    </source>
</evidence>
<name>A0A0N4UJV9_DRAME</name>
<dbReference type="InterPro" id="IPR003593">
    <property type="entry name" value="AAA+_ATPase"/>
</dbReference>
<evidence type="ECO:0000256" key="2">
    <source>
        <dbReference type="ARBA" id="ARBA00009726"/>
    </source>
</evidence>
<comment type="similarity">
    <text evidence="2">Belongs to the ABC transporter superfamily. ABCC family. Conjugate transporter (TC 3.A.1.208) subfamily.</text>
</comment>
<dbReference type="PROSITE" id="PS00211">
    <property type="entry name" value="ABC_TRANSPORTER_1"/>
    <property type="match status" value="1"/>
</dbReference>
<reference evidence="10 12" key="2">
    <citation type="submission" date="2018-11" db="EMBL/GenBank/DDBJ databases">
        <authorList>
            <consortium name="Pathogen Informatics"/>
        </authorList>
    </citation>
    <scope>NUCLEOTIDE SEQUENCE [LARGE SCALE GENOMIC DNA]</scope>
</reference>
<dbReference type="Proteomes" id="UP000038040">
    <property type="component" value="Unplaced"/>
</dbReference>
<dbReference type="Proteomes" id="UP000274756">
    <property type="component" value="Unassembled WGS sequence"/>
</dbReference>
<dbReference type="FunFam" id="3.40.50.300:FF:000163">
    <property type="entry name" value="Multidrug resistance-associated protein member 4"/>
    <property type="match status" value="1"/>
</dbReference>
<dbReference type="GO" id="GO:0042626">
    <property type="term" value="F:ATPase-coupled transmembrane transporter activity"/>
    <property type="evidence" value="ECO:0007669"/>
    <property type="project" value="TreeGrafter"/>
</dbReference>
<dbReference type="OrthoDB" id="6500128at2759"/>
<dbReference type="CDD" id="cd03244">
    <property type="entry name" value="ABCC_MRP_domain2"/>
    <property type="match status" value="1"/>
</dbReference>
<keyword evidence="3" id="KW-0813">Transport</keyword>
<protein>
    <submittedName>
        <fullName evidence="13">ABC transporter domain-containing protein</fullName>
    </submittedName>
</protein>
<evidence type="ECO:0000256" key="7">
    <source>
        <dbReference type="ARBA" id="ARBA00022989"/>
    </source>
</evidence>
<dbReference type="PROSITE" id="PS50893">
    <property type="entry name" value="ABC_TRANSPORTER_2"/>
    <property type="match status" value="1"/>
</dbReference>
<dbReference type="GO" id="GO:0016020">
    <property type="term" value="C:membrane"/>
    <property type="evidence" value="ECO:0007669"/>
    <property type="project" value="UniProtKB-SubCell"/>
</dbReference>
<evidence type="ECO:0000256" key="5">
    <source>
        <dbReference type="ARBA" id="ARBA00022741"/>
    </source>
</evidence>
<keyword evidence="6" id="KW-0067">ATP-binding</keyword>
<dbReference type="SMART" id="SM00382">
    <property type="entry name" value="AAA"/>
    <property type="match status" value="1"/>
</dbReference>
<evidence type="ECO:0000259" key="9">
    <source>
        <dbReference type="PROSITE" id="PS50893"/>
    </source>
</evidence>